<dbReference type="PROSITE" id="PS50994">
    <property type="entry name" value="INTEGRASE"/>
    <property type="match status" value="1"/>
</dbReference>
<proteinExistence type="predicted"/>
<feature type="region of interest" description="Disordered" evidence="1">
    <location>
        <begin position="1"/>
        <end position="44"/>
    </location>
</feature>
<evidence type="ECO:0000259" key="2">
    <source>
        <dbReference type="PROSITE" id="PS50994"/>
    </source>
</evidence>
<organism evidence="3 4">
    <name type="scientific">Phytophthora fragariaefolia</name>
    <dbReference type="NCBI Taxonomy" id="1490495"/>
    <lineage>
        <taxon>Eukaryota</taxon>
        <taxon>Sar</taxon>
        <taxon>Stramenopiles</taxon>
        <taxon>Oomycota</taxon>
        <taxon>Peronosporomycetes</taxon>
        <taxon>Peronosporales</taxon>
        <taxon>Peronosporaceae</taxon>
        <taxon>Phytophthora</taxon>
    </lineage>
</organism>
<feature type="domain" description="Integrase catalytic" evidence="2">
    <location>
        <begin position="82"/>
        <end position="200"/>
    </location>
</feature>
<dbReference type="InterPro" id="IPR036397">
    <property type="entry name" value="RNaseH_sf"/>
</dbReference>
<evidence type="ECO:0000313" key="4">
    <source>
        <dbReference type="Proteomes" id="UP001165121"/>
    </source>
</evidence>
<dbReference type="GO" id="GO:0015074">
    <property type="term" value="P:DNA integration"/>
    <property type="evidence" value="ECO:0007669"/>
    <property type="project" value="InterPro"/>
</dbReference>
<dbReference type="Gene3D" id="3.30.420.10">
    <property type="entry name" value="Ribonuclease H-like superfamily/Ribonuclease H"/>
    <property type="match status" value="1"/>
</dbReference>
<reference evidence="3" key="1">
    <citation type="submission" date="2023-04" db="EMBL/GenBank/DDBJ databases">
        <title>Phytophthora fragariaefolia NBRC 109709.</title>
        <authorList>
            <person name="Ichikawa N."/>
            <person name="Sato H."/>
            <person name="Tonouchi N."/>
        </authorList>
    </citation>
    <scope>NUCLEOTIDE SEQUENCE</scope>
    <source>
        <strain evidence="3">NBRC 109709</strain>
    </source>
</reference>
<gene>
    <name evidence="3" type="ORF">Pfra01_001418600</name>
</gene>
<dbReference type="AlphaFoldDB" id="A0A9W6XPT7"/>
<sequence>MGGYELPVGWGPRSVCAPEGEAGRDEPHTGNKRRRKRTRQSIKQHGVIVEPNPVVLTLQRHILRPLDDPGFEWPSWTVIWAEQVRYPTNRPKNASGDDQPGWYIEKKVRIPDKATERIQRMLVETKASHDITVAYRPWINGSVKRANRDIIQVLRALCLGYKVATHDWTYFVPVLQASVNHTPVPSLGNRVPVELFCGLPPTTPLTFCIDTKQRRVVKVPMQTEAISKCLEELRTSVREMHKPIMAARAQQTVQNRKMQKYARRPNFDVCDYVLRSRVDQKYYDKLLATWVGPYQVMRADKHSFGVWHLLTGEEMDVHPSRLKFYADSSLQVTEDLHEHIGTQCMVLTVPKLNDHRLNRLSREKKDYEVLVSWRGLEAIEDSCGNHLNSYAMTSRCC</sequence>
<protein>
    <submittedName>
        <fullName evidence="3">Unnamed protein product</fullName>
    </submittedName>
</protein>
<keyword evidence="4" id="KW-1185">Reference proteome</keyword>
<dbReference type="OrthoDB" id="127728at2759"/>
<dbReference type="SUPFAM" id="SSF53098">
    <property type="entry name" value="Ribonuclease H-like"/>
    <property type="match status" value="1"/>
</dbReference>
<name>A0A9W6XPT7_9STRA</name>
<dbReference type="EMBL" id="BSXT01001476">
    <property type="protein sequence ID" value="GMF42818.1"/>
    <property type="molecule type" value="Genomic_DNA"/>
</dbReference>
<evidence type="ECO:0000256" key="1">
    <source>
        <dbReference type="SAM" id="MobiDB-lite"/>
    </source>
</evidence>
<accession>A0A9W6XPT7</accession>
<dbReference type="Proteomes" id="UP001165121">
    <property type="component" value="Unassembled WGS sequence"/>
</dbReference>
<dbReference type="InterPro" id="IPR012337">
    <property type="entry name" value="RNaseH-like_sf"/>
</dbReference>
<evidence type="ECO:0000313" key="3">
    <source>
        <dbReference type="EMBL" id="GMF42818.1"/>
    </source>
</evidence>
<feature type="compositionally biased region" description="Basic residues" evidence="1">
    <location>
        <begin position="30"/>
        <end position="42"/>
    </location>
</feature>
<dbReference type="GO" id="GO:0003676">
    <property type="term" value="F:nucleic acid binding"/>
    <property type="evidence" value="ECO:0007669"/>
    <property type="project" value="InterPro"/>
</dbReference>
<dbReference type="InterPro" id="IPR001584">
    <property type="entry name" value="Integrase_cat-core"/>
</dbReference>
<comment type="caution">
    <text evidence="3">The sequence shown here is derived from an EMBL/GenBank/DDBJ whole genome shotgun (WGS) entry which is preliminary data.</text>
</comment>